<evidence type="ECO:0000256" key="1">
    <source>
        <dbReference type="SAM" id="MobiDB-lite"/>
    </source>
</evidence>
<accession>A0AAV8UBZ0</accession>
<feature type="compositionally biased region" description="Polar residues" evidence="1">
    <location>
        <begin position="67"/>
        <end position="85"/>
    </location>
</feature>
<evidence type="ECO:0000313" key="3">
    <source>
        <dbReference type="Proteomes" id="UP001159364"/>
    </source>
</evidence>
<evidence type="ECO:0000313" key="2">
    <source>
        <dbReference type="EMBL" id="KAJ8899945.1"/>
    </source>
</evidence>
<comment type="caution">
    <text evidence="2">The sequence shown here is derived from an EMBL/GenBank/DDBJ whole genome shotgun (WGS) entry which is preliminary data.</text>
</comment>
<feature type="region of interest" description="Disordered" evidence="1">
    <location>
        <begin position="114"/>
        <end position="136"/>
    </location>
</feature>
<reference evidence="2 3" key="1">
    <citation type="submission" date="2021-09" db="EMBL/GenBank/DDBJ databases">
        <title>Genomic insights and catalytic innovation underlie evolution of tropane alkaloids biosynthesis.</title>
        <authorList>
            <person name="Wang Y.-J."/>
            <person name="Tian T."/>
            <person name="Huang J.-P."/>
            <person name="Huang S.-X."/>
        </authorList>
    </citation>
    <scope>NUCLEOTIDE SEQUENCE [LARGE SCALE GENOMIC DNA]</scope>
    <source>
        <strain evidence="2">KIB-2018</strain>
        <tissue evidence="2">Leaf</tissue>
    </source>
</reference>
<feature type="compositionally biased region" description="Basic and acidic residues" evidence="1">
    <location>
        <begin position="47"/>
        <end position="66"/>
    </location>
</feature>
<gene>
    <name evidence="2" type="ORF">K2173_019650</name>
</gene>
<dbReference type="PANTHER" id="PTHR33738:SF1">
    <property type="entry name" value="PLANT_T7H20-70 PROTEIN"/>
    <property type="match status" value="1"/>
</dbReference>
<feature type="compositionally biased region" description="Polar residues" evidence="1">
    <location>
        <begin position="1"/>
        <end position="18"/>
    </location>
</feature>
<name>A0AAV8UBZ0_9ROSI</name>
<dbReference type="AlphaFoldDB" id="A0AAV8UBZ0"/>
<feature type="region of interest" description="Disordered" evidence="1">
    <location>
        <begin position="1"/>
        <end position="33"/>
    </location>
</feature>
<feature type="region of interest" description="Disordered" evidence="1">
    <location>
        <begin position="45"/>
        <end position="85"/>
    </location>
</feature>
<dbReference type="Proteomes" id="UP001159364">
    <property type="component" value="Linkage Group LG08"/>
</dbReference>
<sequence length="164" mass="18217">MDRKTQQVGSSASFTSELFDSKESSASPGIFGTIFAPSSKVVGMVGRRQDPANETWNTKHETHDGTSKSNEGESPSTASRDVNSIYQEQRVQQPCHLSSSIYYGGQDIYNHPQNSPGSTMNSMFKKDATEDDTGSASRGNWWQGMVSFLLLSLWIRHYRHVFVA</sequence>
<organism evidence="2 3">
    <name type="scientific">Erythroxylum novogranatense</name>
    <dbReference type="NCBI Taxonomy" id="1862640"/>
    <lineage>
        <taxon>Eukaryota</taxon>
        <taxon>Viridiplantae</taxon>
        <taxon>Streptophyta</taxon>
        <taxon>Embryophyta</taxon>
        <taxon>Tracheophyta</taxon>
        <taxon>Spermatophyta</taxon>
        <taxon>Magnoliopsida</taxon>
        <taxon>eudicotyledons</taxon>
        <taxon>Gunneridae</taxon>
        <taxon>Pentapetalae</taxon>
        <taxon>rosids</taxon>
        <taxon>fabids</taxon>
        <taxon>Malpighiales</taxon>
        <taxon>Erythroxylaceae</taxon>
        <taxon>Erythroxylum</taxon>
    </lineage>
</organism>
<keyword evidence="3" id="KW-1185">Reference proteome</keyword>
<dbReference type="EMBL" id="JAIWQS010000008">
    <property type="protein sequence ID" value="KAJ8899945.1"/>
    <property type="molecule type" value="Genomic_DNA"/>
</dbReference>
<protein>
    <submittedName>
        <fullName evidence="2">Uncharacterized protein</fullName>
    </submittedName>
</protein>
<dbReference type="PANTHER" id="PTHR33738">
    <property type="entry name" value="EMB|CAB82975.1"/>
    <property type="match status" value="1"/>
</dbReference>
<proteinExistence type="predicted"/>